<dbReference type="EMBL" id="JAWXRD010000031">
    <property type="protein sequence ID" value="MDX6041276.1"/>
    <property type="molecule type" value="Genomic_DNA"/>
</dbReference>
<reference evidence="1 2" key="1">
    <citation type="submission" date="2023-11" db="EMBL/GenBank/DDBJ databases">
        <title>Scandinavium wanjuensis sp. nov., isolated from lettuce South Korea.</title>
        <authorList>
            <person name="Park J."/>
            <person name="Park S."/>
            <person name="Oh K.K."/>
            <person name="Cho G.S."/>
            <person name="Franz C.M.A.P."/>
        </authorList>
    </citation>
    <scope>NUCLEOTIDE SEQUENCE [LARGE SCALE GENOMIC DNA]</scope>
    <source>
        <strain evidence="1 2">V105_6</strain>
    </source>
</reference>
<name>A0ABU4QPT7_9ENTR</name>
<organism evidence="1 2">
    <name type="scientific">Scandinavium lactucae</name>
    <dbReference type="NCBI Taxonomy" id="3095028"/>
    <lineage>
        <taxon>Bacteria</taxon>
        <taxon>Pseudomonadati</taxon>
        <taxon>Pseudomonadota</taxon>
        <taxon>Gammaproteobacteria</taxon>
        <taxon>Enterobacterales</taxon>
        <taxon>Enterobacteriaceae</taxon>
        <taxon>Scandinavium</taxon>
    </lineage>
</organism>
<keyword evidence="2" id="KW-1185">Reference proteome</keyword>
<protein>
    <submittedName>
        <fullName evidence="1">Uncharacterized protein</fullName>
    </submittedName>
</protein>
<gene>
    <name evidence="1" type="ORF">SIK69_13870</name>
</gene>
<dbReference type="Proteomes" id="UP001275664">
    <property type="component" value="Unassembled WGS sequence"/>
</dbReference>
<accession>A0ABU4QPT7</accession>
<proteinExistence type="predicted"/>
<evidence type="ECO:0000313" key="2">
    <source>
        <dbReference type="Proteomes" id="UP001275664"/>
    </source>
</evidence>
<evidence type="ECO:0000313" key="1">
    <source>
        <dbReference type="EMBL" id="MDX6041276.1"/>
    </source>
</evidence>
<dbReference type="RefSeq" id="WP_319786358.1">
    <property type="nucleotide sequence ID" value="NZ_JAWXRD010000031.1"/>
</dbReference>
<sequence>MSLTVTDRDLRELHIRRAAAVVAFKRACRVRAKAPDKMPFSSLTALRTEIDDAEEDIQTFQQDHLC</sequence>
<comment type="caution">
    <text evidence="1">The sequence shown here is derived from an EMBL/GenBank/DDBJ whole genome shotgun (WGS) entry which is preliminary data.</text>
</comment>